<dbReference type="SUPFAM" id="SSF51735">
    <property type="entry name" value="NAD(P)-binding Rossmann-fold domains"/>
    <property type="match status" value="1"/>
</dbReference>
<dbReference type="Proteomes" id="UP000035721">
    <property type="component" value="Unassembled WGS sequence"/>
</dbReference>
<organism evidence="3 4">
    <name type="scientific">Nostocoides japonicum T1-X7</name>
    <dbReference type="NCBI Taxonomy" id="1194083"/>
    <lineage>
        <taxon>Bacteria</taxon>
        <taxon>Bacillati</taxon>
        <taxon>Actinomycetota</taxon>
        <taxon>Actinomycetes</taxon>
        <taxon>Micrococcales</taxon>
        <taxon>Intrasporangiaceae</taxon>
        <taxon>Nostocoides</taxon>
    </lineage>
</organism>
<comment type="caution">
    <text evidence="3">The sequence shown here is derived from an EMBL/GenBank/DDBJ whole genome shotgun (WGS) entry which is preliminary data.</text>
</comment>
<accession>A0A077LVH9</accession>
<dbReference type="Pfam" id="PF00106">
    <property type="entry name" value="adh_short"/>
    <property type="match status" value="1"/>
</dbReference>
<dbReference type="RefSeq" id="WP_048554599.1">
    <property type="nucleotide sequence ID" value="NZ_HF570958.1"/>
</dbReference>
<dbReference type="AlphaFoldDB" id="A0A077LVH9"/>
<proteinExistence type="inferred from homology"/>
<dbReference type="GO" id="GO:0016491">
    <property type="term" value="F:oxidoreductase activity"/>
    <property type="evidence" value="ECO:0007669"/>
    <property type="project" value="UniProtKB-KW"/>
</dbReference>
<dbReference type="PANTHER" id="PTHR24320:SF148">
    <property type="entry name" value="NAD(P)-BINDING ROSSMANN-FOLD SUPERFAMILY PROTEIN"/>
    <property type="match status" value="1"/>
</dbReference>
<dbReference type="OrthoDB" id="4577644at2"/>
<gene>
    <name evidence="3" type="primary">RDH</name>
    <name evidence="3" type="ORF">BN12_2130006</name>
</gene>
<dbReference type="PRINTS" id="PR00081">
    <property type="entry name" value="GDHRDH"/>
</dbReference>
<protein>
    <submittedName>
        <fullName evidence="3">Retinol dehydrogenase 13</fullName>
        <ecNumber evidence="3">1.1.1.-</ecNumber>
    </submittedName>
</protein>
<dbReference type="InterPro" id="IPR020904">
    <property type="entry name" value="Sc_DH/Rdtase_CS"/>
</dbReference>
<dbReference type="EMBL" id="CAJB01000128">
    <property type="protein sequence ID" value="CCH77681.1"/>
    <property type="molecule type" value="Genomic_DNA"/>
</dbReference>
<keyword evidence="4" id="KW-1185">Reference proteome</keyword>
<dbReference type="EC" id="1.1.1.-" evidence="3"/>
<keyword evidence="2 3" id="KW-0560">Oxidoreductase</keyword>
<dbReference type="STRING" id="1194083.BN12_2130006"/>
<sequence>MGEWTAADIPDQSGRVFVVTGANSGIGLAAATELARKGAHVVLACRNRAKAEEAARGIPGSHEVRDLDLADLDSVRAFADGVSDWRIETLIDNAGIMNVPLARTPQGHESQLATNVLGHFLLTNLLLPRLTDRVVWLTSMLHHAGTIHLDDLDMERRHYNGWIAYAQSKLADLMLAYELQRRLIGAGSPLRSMAAHPGYAATNLQQRSGTWQDHVSAAMNRVPFIAQPAEGGALPTLYAATVPDLPGGSLIGPGGFLQQRGAPRTVGSSRASHDRDVAAALWARCEELTGGPFTV</sequence>
<dbReference type="NCBIfam" id="NF004846">
    <property type="entry name" value="PRK06197.1"/>
    <property type="match status" value="1"/>
</dbReference>
<dbReference type="Gene3D" id="3.40.50.720">
    <property type="entry name" value="NAD(P)-binding Rossmann-like Domain"/>
    <property type="match status" value="1"/>
</dbReference>
<evidence type="ECO:0000313" key="3">
    <source>
        <dbReference type="EMBL" id="CCH77681.1"/>
    </source>
</evidence>
<name>A0A077LVH9_9MICO</name>
<dbReference type="InterPro" id="IPR036291">
    <property type="entry name" value="NAD(P)-bd_dom_sf"/>
</dbReference>
<evidence type="ECO:0000313" key="4">
    <source>
        <dbReference type="Proteomes" id="UP000035721"/>
    </source>
</evidence>
<dbReference type="PANTHER" id="PTHR24320">
    <property type="entry name" value="RETINOL DEHYDROGENASE"/>
    <property type="match status" value="1"/>
</dbReference>
<dbReference type="PROSITE" id="PS00061">
    <property type="entry name" value="ADH_SHORT"/>
    <property type="match status" value="1"/>
</dbReference>
<dbReference type="InterPro" id="IPR002347">
    <property type="entry name" value="SDR_fam"/>
</dbReference>
<reference evidence="3 4" key="1">
    <citation type="journal article" date="2013" name="ISME J.">
        <title>A metabolic model for members of the genus Tetrasphaera involved in enhanced biological phosphorus removal.</title>
        <authorList>
            <person name="Kristiansen R."/>
            <person name="Nguyen H.T.T."/>
            <person name="Saunders A.M."/>
            <person name="Nielsen J.L."/>
            <person name="Wimmer R."/>
            <person name="Le V.Q."/>
            <person name="McIlroy S.J."/>
            <person name="Petrovski S."/>
            <person name="Seviour R.J."/>
            <person name="Calteau A."/>
            <person name="Nielsen K.L."/>
            <person name="Nielsen P.H."/>
        </authorList>
    </citation>
    <scope>NUCLEOTIDE SEQUENCE [LARGE SCALE GENOMIC DNA]</scope>
    <source>
        <strain evidence="3 4">T1-X7</strain>
    </source>
</reference>
<evidence type="ECO:0000256" key="1">
    <source>
        <dbReference type="ARBA" id="ARBA00006484"/>
    </source>
</evidence>
<evidence type="ECO:0000256" key="2">
    <source>
        <dbReference type="ARBA" id="ARBA00023002"/>
    </source>
</evidence>
<comment type="similarity">
    <text evidence="1">Belongs to the short-chain dehydrogenases/reductases (SDR) family.</text>
</comment>